<gene>
    <name evidence="1" type="ORF">PA7_31610</name>
</gene>
<dbReference type="OrthoDB" id="121598at2"/>
<reference evidence="1 2" key="1">
    <citation type="submission" date="2019-07" db="EMBL/GenBank/DDBJ databases">
        <title>Whole genome shotgun sequence of Pseudonocardia asaccharolytica NBRC 16224.</title>
        <authorList>
            <person name="Hosoyama A."/>
            <person name="Uohara A."/>
            <person name="Ohji S."/>
            <person name="Ichikawa N."/>
        </authorList>
    </citation>
    <scope>NUCLEOTIDE SEQUENCE [LARGE SCALE GENOMIC DNA]</scope>
    <source>
        <strain evidence="1 2">NBRC 16224</strain>
    </source>
</reference>
<keyword evidence="2" id="KW-1185">Reference proteome</keyword>
<organism evidence="1 2">
    <name type="scientific">Pseudonocardia asaccharolytica DSM 44247 = NBRC 16224</name>
    <dbReference type="NCBI Taxonomy" id="1123024"/>
    <lineage>
        <taxon>Bacteria</taxon>
        <taxon>Bacillati</taxon>
        <taxon>Actinomycetota</taxon>
        <taxon>Actinomycetes</taxon>
        <taxon>Pseudonocardiales</taxon>
        <taxon>Pseudonocardiaceae</taxon>
        <taxon>Pseudonocardia</taxon>
    </lineage>
</organism>
<dbReference type="STRING" id="1123024.GCA_000423625_02855"/>
<protein>
    <submittedName>
        <fullName evidence="1">Uncharacterized protein</fullName>
    </submittedName>
</protein>
<proteinExistence type="predicted"/>
<comment type="caution">
    <text evidence="1">The sequence shown here is derived from an EMBL/GenBank/DDBJ whole genome shotgun (WGS) entry which is preliminary data.</text>
</comment>
<dbReference type="AlphaFoldDB" id="A0A511D6U1"/>
<dbReference type="RefSeq" id="WP_028930562.1">
    <property type="nucleotide sequence ID" value="NZ_AUII01000012.1"/>
</dbReference>
<evidence type="ECO:0000313" key="1">
    <source>
        <dbReference type="EMBL" id="GEL19324.1"/>
    </source>
</evidence>
<accession>A0A511D6U1</accession>
<dbReference type="Proteomes" id="UP000321328">
    <property type="component" value="Unassembled WGS sequence"/>
</dbReference>
<dbReference type="EMBL" id="BJVI01000035">
    <property type="protein sequence ID" value="GEL19324.1"/>
    <property type="molecule type" value="Genomic_DNA"/>
</dbReference>
<evidence type="ECO:0000313" key="2">
    <source>
        <dbReference type="Proteomes" id="UP000321328"/>
    </source>
</evidence>
<sequence length="112" mass="11882">MHPYFTAKAREVLRRGGGDPDHAGPLAAWAEQVRPSGDSRLGVVVAHDGRIVAHTRHAPARVSASYIQAVADDDGDHLVGREVGLAISALSRRHGPCIHVHFSQVCQGPGTP</sequence>
<name>A0A511D6U1_9PSEU</name>